<comment type="caution">
    <text evidence="6">The sequence shown here is derived from an EMBL/GenBank/DDBJ whole genome shotgun (WGS) entry which is preliminary data.</text>
</comment>
<sequence length="460" mass="51901">MISAIILSMDDAENFMLSTGRAVNEDGFVIPTKSTLVVVPSTQLIDVWLSEIECHVAPNSMRTSGFHGTQRKLQTKDYLASDIVITTYSTLVADHKSFRILHSLNWFRIVLDEAHWIRNSSSEQFRAVNQLQASRRWCLTGTPIQNRIEDLGSLVAFLKTPPFNENPQTRFKQHVIGSLFSDVEDPCRDLRLLLQSLCLRRTKQTDHSITVRPELVTLSLSPSEQMAYNGILDKTRQEMEMLVSNGLGNHKYTKLFTAMHQLLMLCEQGSCMIPEYSCNMGASDTELSTKLKALVESLTQHVHTSKSIVFSYWTRTLDIPCPRLEDLGVHYVRVDGNVSRADRTRRLAEFQSSPTIPVLLMTYGTGAVGLNLTAANRIHLLEPQWNPSVEEQAIGRAVRLGQAREITVIRYVMAHTVEENILAIQKNKQQLANLTLENNSSESLAGRTEASHNIRETFSF</sequence>
<dbReference type="SMART" id="SM00490">
    <property type="entry name" value="HELICc"/>
    <property type="match status" value="1"/>
</dbReference>
<reference evidence="6 7" key="1">
    <citation type="submission" date="2024-07" db="EMBL/GenBank/DDBJ databases">
        <title>Section-level genome sequencing and comparative genomics of Aspergillus sections Usti and Cavernicolus.</title>
        <authorList>
            <consortium name="Lawrence Berkeley National Laboratory"/>
            <person name="Nybo J.L."/>
            <person name="Vesth T.C."/>
            <person name="Theobald S."/>
            <person name="Frisvad J.C."/>
            <person name="Larsen T.O."/>
            <person name="Kjaerboelling I."/>
            <person name="Rothschild-Mancinelli K."/>
            <person name="Lyhne E.K."/>
            <person name="Kogle M.E."/>
            <person name="Barry K."/>
            <person name="Clum A."/>
            <person name="Na H."/>
            <person name="Ledsgaard L."/>
            <person name="Lin J."/>
            <person name="Lipzen A."/>
            <person name="Kuo A."/>
            <person name="Riley R."/>
            <person name="Mondo S."/>
            <person name="LaButti K."/>
            <person name="Haridas S."/>
            <person name="Pangalinan J."/>
            <person name="Salamov A.A."/>
            <person name="Simmons B.A."/>
            <person name="Magnuson J.K."/>
            <person name="Chen J."/>
            <person name="Drula E."/>
            <person name="Henrissat B."/>
            <person name="Wiebenga A."/>
            <person name="Lubbers R.J."/>
            <person name="Gomes A.C."/>
            <person name="Macurrencykelacurrency M.R."/>
            <person name="Stajich J."/>
            <person name="Grigoriev I.V."/>
            <person name="Mortensen U.H."/>
            <person name="De vries R.P."/>
            <person name="Baker S.E."/>
            <person name="Andersen M.R."/>
        </authorList>
    </citation>
    <scope>NUCLEOTIDE SEQUENCE [LARGE SCALE GENOMIC DNA]</scope>
    <source>
        <strain evidence="6 7">CBS 756.74</strain>
    </source>
</reference>
<keyword evidence="7" id="KW-1185">Reference proteome</keyword>
<dbReference type="CDD" id="cd18793">
    <property type="entry name" value="SF2_C_SNF"/>
    <property type="match status" value="1"/>
</dbReference>
<evidence type="ECO:0000313" key="7">
    <source>
        <dbReference type="Proteomes" id="UP001610444"/>
    </source>
</evidence>
<proteinExistence type="predicted"/>
<dbReference type="PANTHER" id="PTHR45626">
    <property type="entry name" value="TRANSCRIPTION TERMINATION FACTOR 2-RELATED"/>
    <property type="match status" value="1"/>
</dbReference>
<evidence type="ECO:0000256" key="1">
    <source>
        <dbReference type="ARBA" id="ARBA00022741"/>
    </source>
</evidence>
<accession>A0ABR4JPN5</accession>
<feature type="domain" description="Helicase C-terminal" evidence="5">
    <location>
        <begin position="290"/>
        <end position="448"/>
    </location>
</feature>
<dbReference type="CDD" id="cd18008">
    <property type="entry name" value="DEXDc_SHPRH-like"/>
    <property type="match status" value="1"/>
</dbReference>
<dbReference type="PROSITE" id="PS51192">
    <property type="entry name" value="HELICASE_ATP_BIND_1"/>
    <property type="match status" value="1"/>
</dbReference>
<dbReference type="InterPro" id="IPR027417">
    <property type="entry name" value="P-loop_NTPase"/>
</dbReference>
<evidence type="ECO:0000256" key="3">
    <source>
        <dbReference type="ARBA" id="ARBA00022840"/>
    </source>
</evidence>
<keyword evidence="2 6" id="KW-0378">Hydrolase</keyword>
<organism evidence="6 7">
    <name type="scientific">Aspergillus pseudodeflectus</name>
    <dbReference type="NCBI Taxonomy" id="176178"/>
    <lineage>
        <taxon>Eukaryota</taxon>
        <taxon>Fungi</taxon>
        <taxon>Dikarya</taxon>
        <taxon>Ascomycota</taxon>
        <taxon>Pezizomycotina</taxon>
        <taxon>Eurotiomycetes</taxon>
        <taxon>Eurotiomycetidae</taxon>
        <taxon>Eurotiales</taxon>
        <taxon>Aspergillaceae</taxon>
        <taxon>Aspergillus</taxon>
        <taxon>Aspergillus subgen. Nidulantes</taxon>
    </lineage>
</organism>
<name>A0ABR4JPN5_9EURO</name>
<dbReference type="PANTHER" id="PTHR45626:SF52">
    <property type="entry name" value="SINGLE-STRANDED DNA-DEPENDENT ATPASE (EUROFUNG)"/>
    <property type="match status" value="1"/>
</dbReference>
<evidence type="ECO:0000259" key="5">
    <source>
        <dbReference type="PROSITE" id="PS51194"/>
    </source>
</evidence>
<dbReference type="InterPro" id="IPR038718">
    <property type="entry name" value="SNF2-like_sf"/>
</dbReference>
<evidence type="ECO:0000313" key="6">
    <source>
        <dbReference type="EMBL" id="KAL2841781.1"/>
    </source>
</evidence>
<evidence type="ECO:0000256" key="2">
    <source>
        <dbReference type="ARBA" id="ARBA00022801"/>
    </source>
</evidence>
<dbReference type="InterPro" id="IPR000330">
    <property type="entry name" value="SNF2_N"/>
</dbReference>
<dbReference type="Pfam" id="PF00271">
    <property type="entry name" value="Helicase_C"/>
    <property type="match status" value="1"/>
</dbReference>
<dbReference type="GeneID" id="98162007"/>
<dbReference type="InterPro" id="IPR001650">
    <property type="entry name" value="Helicase_C-like"/>
</dbReference>
<gene>
    <name evidence="6" type="ORF">BJX68DRAFT_270964</name>
</gene>
<dbReference type="EMBL" id="JBFXLR010000055">
    <property type="protein sequence ID" value="KAL2841781.1"/>
    <property type="molecule type" value="Genomic_DNA"/>
</dbReference>
<dbReference type="SMART" id="SM00487">
    <property type="entry name" value="DEXDc"/>
    <property type="match status" value="1"/>
</dbReference>
<dbReference type="SUPFAM" id="SSF52540">
    <property type="entry name" value="P-loop containing nucleoside triphosphate hydrolases"/>
    <property type="match status" value="2"/>
</dbReference>
<keyword evidence="3" id="KW-0067">ATP-binding</keyword>
<feature type="domain" description="Helicase ATP-binding" evidence="4">
    <location>
        <begin position="1"/>
        <end position="161"/>
    </location>
</feature>
<dbReference type="InterPro" id="IPR014001">
    <property type="entry name" value="Helicase_ATP-bd"/>
</dbReference>
<dbReference type="RefSeq" id="XP_070894737.1">
    <property type="nucleotide sequence ID" value="XM_071046843.1"/>
</dbReference>
<dbReference type="InterPro" id="IPR050628">
    <property type="entry name" value="SNF2_RAD54_helicase_TF"/>
</dbReference>
<dbReference type="Pfam" id="PF00176">
    <property type="entry name" value="SNF2-rel_dom"/>
    <property type="match status" value="1"/>
</dbReference>
<dbReference type="PROSITE" id="PS51194">
    <property type="entry name" value="HELICASE_CTER"/>
    <property type="match status" value="1"/>
</dbReference>
<dbReference type="Gene3D" id="3.40.50.10810">
    <property type="entry name" value="Tandem AAA-ATPase domain"/>
    <property type="match status" value="1"/>
</dbReference>
<dbReference type="InterPro" id="IPR049730">
    <property type="entry name" value="SNF2/RAD54-like_C"/>
</dbReference>
<dbReference type="GO" id="GO:0016787">
    <property type="term" value="F:hydrolase activity"/>
    <property type="evidence" value="ECO:0007669"/>
    <property type="project" value="UniProtKB-KW"/>
</dbReference>
<dbReference type="Gene3D" id="3.40.50.300">
    <property type="entry name" value="P-loop containing nucleotide triphosphate hydrolases"/>
    <property type="match status" value="1"/>
</dbReference>
<protein>
    <submittedName>
        <fullName evidence="6">P-loop containing nucleoside triphosphate hydrolase protein</fullName>
    </submittedName>
</protein>
<evidence type="ECO:0000259" key="4">
    <source>
        <dbReference type="PROSITE" id="PS51192"/>
    </source>
</evidence>
<dbReference type="Proteomes" id="UP001610444">
    <property type="component" value="Unassembled WGS sequence"/>
</dbReference>
<keyword evidence="1" id="KW-0547">Nucleotide-binding</keyword>